<name>A0AAD7BNE3_9AGAR</name>
<evidence type="ECO:0008006" key="3">
    <source>
        <dbReference type="Google" id="ProtNLM"/>
    </source>
</evidence>
<dbReference type="AlphaFoldDB" id="A0AAD7BNE3"/>
<comment type="caution">
    <text evidence="1">The sequence shown here is derived from an EMBL/GenBank/DDBJ whole genome shotgun (WGS) entry which is preliminary data.</text>
</comment>
<sequence>MDSQPGVDDSEVDHLRRQIDLLSSLQTPIRRIPRELLSEIFLQPSLHCSPRYPFRAPRGTKTILSVSHHWRETALSTAEFWAEFDVILHGNSNQACLLELYLERSKQFPLSISILAWRTGIWDPRILQLLIGSCERWAHLRLTMDSCYLPLLSPLRGHLPLLLRLDLSLHKGRILLDTPQFSSTAQPDAFEITPRLTALSMNVDFDAITPLLPHSQIKSLVIVNWASLLFAVNCPNLHSLSFCRTSVEFRRHGLSSAVEISTIVLHAFPLVLKFITALAVQVLDLDTLASDTTLSMDIWTPFIRRSACRPHTLQLHNLAIPSRDLLSILVDLPSLQTVVLRGLDRPDVITTNLLTQLTLSPSGTGAMVLPELTDLTIAGSYIFTNVSFLAMLESRSDSIERVTLELKQRTFTAEELDRARALKEQRAMELTLWCVDAEKSYVHMI</sequence>
<keyword evidence="2" id="KW-1185">Reference proteome</keyword>
<protein>
    <recommendedName>
        <fullName evidence="3">F-box domain-containing protein</fullName>
    </recommendedName>
</protein>
<reference evidence="1" key="1">
    <citation type="submission" date="2023-03" db="EMBL/GenBank/DDBJ databases">
        <title>Massive genome expansion in bonnet fungi (Mycena s.s.) driven by repeated elements and novel gene families across ecological guilds.</title>
        <authorList>
            <consortium name="Lawrence Berkeley National Laboratory"/>
            <person name="Harder C.B."/>
            <person name="Miyauchi S."/>
            <person name="Viragh M."/>
            <person name="Kuo A."/>
            <person name="Thoen E."/>
            <person name="Andreopoulos B."/>
            <person name="Lu D."/>
            <person name="Skrede I."/>
            <person name="Drula E."/>
            <person name="Henrissat B."/>
            <person name="Morin E."/>
            <person name="Kohler A."/>
            <person name="Barry K."/>
            <person name="LaButti K."/>
            <person name="Morin E."/>
            <person name="Salamov A."/>
            <person name="Lipzen A."/>
            <person name="Mereny Z."/>
            <person name="Hegedus B."/>
            <person name="Baldrian P."/>
            <person name="Stursova M."/>
            <person name="Weitz H."/>
            <person name="Taylor A."/>
            <person name="Grigoriev I.V."/>
            <person name="Nagy L.G."/>
            <person name="Martin F."/>
            <person name="Kauserud H."/>
        </authorList>
    </citation>
    <scope>NUCLEOTIDE SEQUENCE</scope>
    <source>
        <strain evidence="1">9284</strain>
    </source>
</reference>
<proteinExistence type="predicted"/>
<evidence type="ECO:0000313" key="1">
    <source>
        <dbReference type="EMBL" id="KAJ7625997.1"/>
    </source>
</evidence>
<dbReference type="EMBL" id="JARKIF010000012">
    <property type="protein sequence ID" value="KAJ7625997.1"/>
    <property type="molecule type" value="Genomic_DNA"/>
</dbReference>
<gene>
    <name evidence="1" type="ORF">FB45DRAFT_1030318</name>
</gene>
<organism evidence="1 2">
    <name type="scientific">Roridomyces roridus</name>
    <dbReference type="NCBI Taxonomy" id="1738132"/>
    <lineage>
        <taxon>Eukaryota</taxon>
        <taxon>Fungi</taxon>
        <taxon>Dikarya</taxon>
        <taxon>Basidiomycota</taxon>
        <taxon>Agaricomycotina</taxon>
        <taxon>Agaricomycetes</taxon>
        <taxon>Agaricomycetidae</taxon>
        <taxon>Agaricales</taxon>
        <taxon>Marasmiineae</taxon>
        <taxon>Mycenaceae</taxon>
        <taxon>Roridomyces</taxon>
    </lineage>
</organism>
<dbReference type="Proteomes" id="UP001221142">
    <property type="component" value="Unassembled WGS sequence"/>
</dbReference>
<accession>A0AAD7BNE3</accession>
<evidence type="ECO:0000313" key="2">
    <source>
        <dbReference type="Proteomes" id="UP001221142"/>
    </source>
</evidence>